<reference evidence="2" key="2">
    <citation type="submission" date="2021-04" db="EMBL/GenBank/DDBJ databases">
        <authorList>
            <person name="Gilroy R."/>
        </authorList>
    </citation>
    <scope>NUCLEOTIDE SEQUENCE</scope>
    <source>
        <strain evidence="2">B5-657</strain>
    </source>
</reference>
<sequence length="228" mass="26906">MFNFKKRQRKVIINNEEVTEVKVQDENIDLKRDYINNILKTKKLPIVLLDPLWHSAKEHIKSSVIDKVEKELQELLKEQARLNTDYKEYTVIKQNFLKEILILSERVQVGNNDEALKELNKMHQSILVTNQKLEEIEKRLDSIEDEINDKNKVMISEMIAVGYGYIEMCKQKSRTLEDEIATLRMQMLQKTAQKKESEAFLKDIYNYIHSIVGREQIEVIDKALGEKK</sequence>
<reference evidence="2" key="1">
    <citation type="journal article" date="2021" name="PeerJ">
        <title>Extensive microbial diversity within the chicken gut microbiome revealed by metagenomics and culture.</title>
        <authorList>
            <person name="Gilroy R."/>
            <person name="Ravi A."/>
            <person name="Getino M."/>
            <person name="Pursley I."/>
            <person name="Horton D.L."/>
            <person name="Alikhan N.F."/>
            <person name="Baker D."/>
            <person name="Gharbi K."/>
            <person name="Hall N."/>
            <person name="Watson M."/>
            <person name="Adriaenssens E.M."/>
            <person name="Foster-Nyarko E."/>
            <person name="Jarju S."/>
            <person name="Secka A."/>
            <person name="Antonio M."/>
            <person name="Oren A."/>
            <person name="Chaudhuri R.R."/>
            <person name="La Ragione R."/>
            <person name="Hildebrand F."/>
            <person name="Pallen M.J."/>
        </authorList>
    </citation>
    <scope>NUCLEOTIDE SEQUENCE</scope>
    <source>
        <strain evidence="2">B5-657</strain>
    </source>
</reference>
<dbReference type="Proteomes" id="UP000824229">
    <property type="component" value="Unassembled WGS sequence"/>
</dbReference>
<dbReference type="EMBL" id="JAHLFQ010000039">
    <property type="protein sequence ID" value="MBU3803527.1"/>
    <property type="molecule type" value="Genomic_DNA"/>
</dbReference>
<keyword evidence="1" id="KW-0175">Coiled coil</keyword>
<protein>
    <submittedName>
        <fullName evidence="2">Uncharacterized protein</fullName>
    </submittedName>
</protein>
<feature type="coiled-coil region" evidence="1">
    <location>
        <begin position="126"/>
        <end position="186"/>
    </location>
</feature>
<evidence type="ECO:0000256" key="1">
    <source>
        <dbReference type="SAM" id="Coils"/>
    </source>
</evidence>
<evidence type="ECO:0000313" key="3">
    <source>
        <dbReference type="Proteomes" id="UP000824229"/>
    </source>
</evidence>
<organism evidence="2 3">
    <name type="scientific">Candidatus Cellulosilyticum pullistercoris</name>
    <dbReference type="NCBI Taxonomy" id="2838521"/>
    <lineage>
        <taxon>Bacteria</taxon>
        <taxon>Bacillati</taxon>
        <taxon>Bacillota</taxon>
        <taxon>Clostridia</taxon>
        <taxon>Lachnospirales</taxon>
        <taxon>Cellulosilyticaceae</taxon>
        <taxon>Cellulosilyticum</taxon>
    </lineage>
</organism>
<accession>A0A9E2KB50</accession>
<proteinExistence type="predicted"/>
<dbReference type="AlphaFoldDB" id="A0A9E2KB50"/>
<name>A0A9E2KB50_9FIRM</name>
<gene>
    <name evidence="2" type="ORF">H9872_02050</name>
</gene>
<evidence type="ECO:0000313" key="2">
    <source>
        <dbReference type="EMBL" id="MBU3803527.1"/>
    </source>
</evidence>
<comment type="caution">
    <text evidence="2">The sequence shown here is derived from an EMBL/GenBank/DDBJ whole genome shotgun (WGS) entry which is preliminary data.</text>
</comment>